<organism evidence="3 4">
    <name type="scientific">Klebsiella michiganensis</name>
    <dbReference type="NCBI Taxonomy" id="1134687"/>
    <lineage>
        <taxon>Bacteria</taxon>
        <taxon>Pseudomonadati</taxon>
        <taxon>Pseudomonadota</taxon>
        <taxon>Gammaproteobacteria</taxon>
        <taxon>Enterobacterales</taxon>
        <taxon>Enterobacteriaceae</taxon>
        <taxon>Klebsiella/Raoultella group</taxon>
        <taxon>Klebsiella</taxon>
    </lineage>
</organism>
<dbReference type="InterPro" id="IPR006680">
    <property type="entry name" value="Amidohydro-rel"/>
</dbReference>
<dbReference type="EC" id="3.5.1.5" evidence="3"/>
<name>A0A7H4M5T7_9ENTR</name>
<dbReference type="InterPro" id="IPR032466">
    <property type="entry name" value="Metal_Hydrolase"/>
</dbReference>
<dbReference type="SUPFAM" id="SSF51556">
    <property type="entry name" value="Metallo-dependent hydrolases"/>
    <property type="match status" value="1"/>
</dbReference>
<dbReference type="AlphaFoldDB" id="A0A7H4M5T7"/>
<reference evidence="3 4" key="1">
    <citation type="submission" date="2018-06" db="EMBL/GenBank/DDBJ databases">
        <authorList>
            <consortium name="Pathogen Informatics"/>
            <person name="Doyle S."/>
        </authorList>
    </citation>
    <scope>NUCLEOTIDE SEQUENCE [LARGE SCALE GENOMIC DNA]</scope>
    <source>
        <strain evidence="3 4">NCTC11694</strain>
    </source>
</reference>
<accession>A0A7H4M5T7</accession>
<dbReference type="GO" id="GO:0005737">
    <property type="term" value="C:cytoplasm"/>
    <property type="evidence" value="ECO:0007669"/>
    <property type="project" value="UniProtKB-SubCell"/>
</dbReference>
<comment type="subcellular location">
    <subcellularLocation>
        <location evidence="1">Cytoplasm</location>
    </subcellularLocation>
</comment>
<dbReference type="InterPro" id="IPR017951">
    <property type="entry name" value="Urease_asu_c"/>
</dbReference>
<feature type="domain" description="Urease" evidence="2">
    <location>
        <begin position="1"/>
        <end position="97"/>
    </location>
</feature>
<dbReference type="InterPro" id="IPR050112">
    <property type="entry name" value="Urease_alpha_subunit"/>
</dbReference>
<protein>
    <submittedName>
        <fullName evidence="3">Urease subunit alpha</fullName>
        <ecNumber evidence="3">3.5.1.5</ecNumber>
    </submittedName>
</protein>
<dbReference type="Gene3D" id="3.20.20.140">
    <property type="entry name" value="Metal-dependent hydrolases"/>
    <property type="match status" value="1"/>
</dbReference>
<feature type="binding site" evidence="1">
    <location>
        <position position="40"/>
    </location>
    <ligand>
        <name>substrate</name>
    </ligand>
</feature>
<sequence length="136" mass="14404">MLQAADSLPVNIGLLGKGNGSNPDALREQVAAGVIGLKIHEDWGATPAAIDCALTVADEMDVQVALHSDTLNESGFVEDTLAAIGGRTIHTFHTEGAAAAMRRILLPPARTPIFCPRQPTRRCPIPSTPLTNIWIC</sequence>
<dbReference type="PANTHER" id="PTHR43440:SF1">
    <property type="entry name" value="UREASE"/>
    <property type="match status" value="1"/>
</dbReference>
<dbReference type="PANTHER" id="PTHR43440">
    <property type="entry name" value="UREASE"/>
    <property type="match status" value="1"/>
</dbReference>
<dbReference type="GO" id="GO:0009039">
    <property type="term" value="F:urease activity"/>
    <property type="evidence" value="ECO:0007669"/>
    <property type="project" value="UniProtKB-EC"/>
</dbReference>
<keyword evidence="1" id="KW-0963">Cytoplasm</keyword>
<gene>
    <name evidence="3" type="primary">ureC_3</name>
    <name evidence="3" type="ORF">NCTC11694_05050</name>
</gene>
<evidence type="ECO:0000256" key="1">
    <source>
        <dbReference type="PROSITE-ProRule" id="PRU00700"/>
    </source>
</evidence>
<evidence type="ECO:0000259" key="2">
    <source>
        <dbReference type="PROSITE" id="PS51368"/>
    </source>
</evidence>
<dbReference type="Pfam" id="PF01979">
    <property type="entry name" value="Amidohydro_1"/>
    <property type="match status" value="1"/>
</dbReference>
<evidence type="ECO:0000313" key="4">
    <source>
        <dbReference type="Proteomes" id="UP000255050"/>
    </source>
</evidence>
<keyword evidence="3" id="KW-0378">Hydrolase</keyword>
<comment type="caution">
    <text evidence="3">The sequence shown here is derived from an EMBL/GenBank/DDBJ whole genome shotgun (WGS) entry which is preliminary data.</text>
</comment>
<evidence type="ECO:0000313" key="3">
    <source>
        <dbReference type="EMBL" id="STR43763.1"/>
    </source>
</evidence>
<comment type="caution">
    <text evidence="1">Lacks conserved residue(s) required for the propagation of feature annotation.</text>
</comment>
<dbReference type="EMBL" id="UGJR01000002">
    <property type="protein sequence ID" value="STR43763.1"/>
    <property type="molecule type" value="Genomic_DNA"/>
</dbReference>
<dbReference type="Proteomes" id="UP000255050">
    <property type="component" value="Unassembled WGS sequence"/>
</dbReference>
<proteinExistence type="predicted"/>
<dbReference type="PROSITE" id="PS51368">
    <property type="entry name" value="UREASE_3"/>
    <property type="match status" value="1"/>
</dbReference>
<dbReference type="GO" id="GO:0016151">
    <property type="term" value="F:nickel cation binding"/>
    <property type="evidence" value="ECO:0007669"/>
    <property type="project" value="InterPro"/>
</dbReference>